<evidence type="ECO:0000313" key="1">
    <source>
        <dbReference type="EMBL" id="CAD9396593.1"/>
    </source>
</evidence>
<sequence>MKAFEERGLPCTMFACALAFEQLPKSAAYVREHADRIDICCHGWRWWPQHNMAEEVEREHIRLAVESLRRTVGVTDTAHLGWYGRYAPSVNSRRLLHEAGFRYDSDSYCDDMPYWTTVEGDAHLVIPYSIQNNDAHLQYGSMPGMADAFFESIKASIDTLLEEGRAGSPKMMSVGLHQRTIGHTKFTPGLKKLLDYIQSHGDDIWVAKRSDISKHWWESDPGGLRPK</sequence>
<dbReference type="AlphaFoldDB" id="A0A7S2BGW1"/>
<dbReference type="SUPFAM" id="SSF88713">
    <property type="entry name" value="Glycoside hydrolase/deacetylase"/>
    <property type="match status" value="1"/>
</dbReference>
<accession>A0A7S2BGW1</accession>
<gene>
    <name evidence="1" type="ORF">CBRE1094_LOCUS1677</name>
</gene>
<dbReference type="EMBL" id="HBGU01003110">
    <property type="protein sequence ID" value="CAD9396593.1"/>
    <property type="molecule type" value="Transcribed_RNA"/>
</dbReference>
<name>A0A7S2BGW1_9EUKA</name>
<reference evidence="1" key="1">
    <citation type="submission" date="2021-01" db="EMBL/GenBank/DDBJ databases">
        <authorList>
            <person name="Corre E."/>
            <person name="Pelletier E."/>
            <person name="Niang G."/>
            <person name="Scheremetjew M."/>
            <person name="Finn R."/>
            <person name="Kale V."/>
            <person name="Holt S."/>
            <person name="Cochrane G."/>
            <person name="Meng A."/>
            <person name="Brown T."/>
            <person name="Cohen L."/>
        </authorList>
    </citation>
    <scope>NUCLEOTIDE SEQUENCE</scope>
    <source>
        <strain evidence="1">UTEX LB 985</strain>
    </source>
</reference>
<dbReference type="PANTHER" id="PTHR43123">
    <property type="entry name" value="POLYSACCHARIDE DEACETYLASE-RELATED"/>
    <property type="match status" value="1"/>
</dbReference>
<evidence type="ECO:0008006" key="2">
    <source>
        <dbReference type="Google" id="ProtNLM"/>
    </source>
</evidence>
<organism evidence="1">
    <name type="scientific">Haptolina brevifila</name>
    <dbReference type="NCBI Taxonomy" id="156173"/>
    <lineage>
        <taxon>Eukaryota</taxon>
        <taxon>Haptista</taxon>
        <taxon>Haptophyta</taxon>
        <taxon>Prymnesiophyceae</taxon>
        <taxon>Prymnesiales</taxon>
        <taxon>Prymnesiaceae</taxon>
        <taxon>Haptolina</taxon>
    </lineage>
</organism>
<proteinExistence type="predicted"/>
<dbReference type="GO" id="GO:0005975">
    <property type="term" value="P:carbohydrate metabolic process"/>
    <property type="evidence" value="ECO:0007669"/>
    <property type="project" value="InterPro"/>
</dbReference>
<dbReference type="PANTHER" id="PTHR43123:SF4">
    <property type="entry name" value="POLYSACCHARIDE DEACETYLASE"/>
    <property type="match status" value="1"/>
</dbReference>
<dbReference type="Gene3D" id="3.20.20.370">
    <property type="entry name" value="Glycoside hydrolase/deacetylase"/>
    <property type="match status" value="1"/>
</dbReference>
<dbReference type="InterPro" id="IPR011330">
    <property type="entry name" value="Glyco_hydro/deAcase_b/a-brl"/>
</dbReference>
<protein>
    <recommendedName>
        <fullName evidence="2">NodB homology domain-containing protein</fullName>
    </recommendedName>
</protein>